<accession>A0ABW4EEB6</accession>
<keyword evidence="3" id="KW-1185">Reference proteome</keyword>
<feature type="region of interest" description="Disordered" evidence="1">
    <location>
        <begin position="41"/>
        <end position="61"/>
    </location>
</feature>
<dbReference type="EMBL" id="JBHUDD010000042">
    <property type="protein sequence ID" value="MFD1508976.1"/>
    <property type="molecule type" value="Genomic_DNA"/>
</dbReference>
<dbReference type="PROSITE" id="PS51257">
    <property type="entry name" value="PROKAR_LIPOPROTEIN"/>
    <property type="match status" value="1"/>
</dbReference>
<dbReference type="Proteomes" id="UP001597186">
    <property type="component" value="Unassembled WGS sequence"/>
</dbReference>
<name>A0ABW4EEB6_9RHOB</name>
<protein>
    <submittedName>
        <fullName evidence="2">DUF3576 domain-containing protein</fullName>
    </submittedName>
</protein>
<dbReference type="Pfam" id="PF12100">
    <property type="entry name" value="DUF3576"/>
    <property type="match status" value="1"/>
</dbReference>
<dbReference type="InterPro" id="IPR021959">
    <property type="entry name" value="DUF3576"/>
</dbReference>
<sequence>MTDTRAIRFTYARGAIAGLAIASLAACGGFGGSLGGGSGSGLGGGPGTEAQDDGPFALDSAGMPTYGPNAMGQGSNIWDIFRSSDPDVEVSVNRYLWNASLDVLSFMPVQSVDPFSGVIVFGYGTPPGGGSSYRATVHIKDPALDARSLAVALQTRGGRAVAAGTRTAVEDAILARARELRIADARF</sequence>
<gene>
    <name evidence="2" type="ORF">ACFTOW_06135</name>
</gene>
<dbReference type="RefSeq" id="WP_379914138.1">
    <property type="nucleotide sequence ID" value="NZ_JBHUDD010000042.1"/>
</dbReference>
<evidence type="ECO:0000313" key="2">
    <source>
        <dbReference type="EMBL" id="MFD1508976.1"/>
    </source>
</evidence>
<proteinExistence type="predicted"/>
<comment type="caution">
    <text evidence="2">The sequence shown here is derived from an EMBL/GenBank/DDBJ whole genome shotgun (WGS) entry which is preliminary data.</text>
</comment>
<organism evidence="2 3">
    <name type="scientific">Lacimonas salitolerans</name>
    <dbReference type="NCBI Taxonomy" id="1323750"/>
    <lineage>
        <taxon>Bacteria</taxon>
        <taxon>Pseudomonadati</taxon>
        <taxon>Pseudomonadota</taxon>
        <taxon>Alphaproteobacteria</taxon>
        <taxon>Rhodobacterales</taxon>
        <taxon>Paracoccaceae</taxon>
        <taxon>Lacimonas</taxon>
    </lineage>
</organism>
<reference evidence="3" key="1">
    <citation type="journal article" date="2019" name="Int. J. Syst. Evol. Microbiol.">
        <title>The Global Catalogue of Microorganisms (GCM) 10K type strain sequencing project: providing services to taxonomists for standard genome sequencing and annotation.</title>
        <authorList>
            <consortium name="The Broad Institute Genomics Platform"/>
            <consortium name="The Broad Institute Genome Sequencing Center for Infectious Disease"/>
            <person name="Wu L."/>
            <person name="Ma J."/>
        </authorList>
    </citation>
    <scope>NUCLEOTIDE SEQUENCE [LARGE SCALE GENOMIC DNA]</scope>
    <source>
        <strain evidence="3">CGMCC 1.12477</strain>
    </source>
</reference>
<evidence type="ECO:0000256" key="1">
    <source>
        <dbReference type="SAM" id="MobiDB-lite"/>
    </source>
</evidence>
<evidence type="ECO:0000313" key="3">
    <source>
        <dbReference type="Proteomes" id="UP001597186"/>
    </source>
</evidence>